<gene>
    <name evidence="1" type="ORF">KV110_19985</name>
</gene>
<evidence type="ECO:0000313" key="2">
    <source>
        <dbReference type="Proteomes" id="UP000694257"/>
    </source>
</evidence>
<evidence type="ECO:0000313" key="1">
    <source>
        <dbReference type="EMBL" id="QXN95117.1"/>
    </source>
</evidence>
<dbReference type="RefSeq" id="WP_218477892.1">
    <property type="nucleotide sequence ID" value="NZ_BAABJN010000008.1"/>
</dbReference>
<reference evidence="1 2" key="1">
    <citation type="submission" date="2021-07" db="EMBL/GenBank/DDBJ databases">
        <title>Whole Genome Sequence of Nocardia Iowensis.</title>
        <authorList>
            <person name="Lamm A."/>
            <person name="Collins-Fairclough A.M."/>
            <person name="Bunk B."/>
            <person name="Sproer C."/>
        </authorList>
    </citation>
    <scope>NUCLEOTIDE SEQUENCE [LARGE SCALE GENOMIC DNA]</scope>
    <source>
        <strain evidence="1 2">NRRL 5646</strain>
    </source>
</reference>
<proteinExistence type="predicted"/>
<dbReference type="EMBL" id="CP078145">
    <property type="protein sequence ID" value="QXN95117.1"/>
    <property type="molecule type" value="Genomic_DNA"/>
</dbReference>
<organism evidence="1 2">
    <name type="scientific">Nocardia iowensis</name>
    <dbReference type="NCBI Taxonomy" id="204891"/>
    <lineage>
        <taxon>Bacteria</taxon>
        <taxon>Bacillati</taxon>
        <taxon>Actinomycetota</taxon>
        <taxon>Actinomycetes</taxon>
        <taxon>Mycobacteriales</taxon>
        <taxon>Nocardiaceae</taxon>
        <taxon>Nocardia</taxon>
    </lineage>
</organism>
<sequence length="76" mass="8322">MTGIDLIALVQDWLYHRFRVRTVSNPGAILGLGVVLTREDAGEHLLMFDGVIGVAGRRWIDEGVGGLSSALRSMER</sequence>
<protein>
    <submittedName>
        <fullName evidence="1">Uncharacterized protein</fullName>
    </submittedName>
</protein>
<dbReference type="Proteomes" id="UP000694257">
    <property type="component" value="Chromosome"/>
</dbReference>
<keyword evidence="2" id="KW-1185">Reference proteome</keyword>
<name>A0ABX8S207_NOCIO</name>
<accession>A0ABX8S207</accession>